<sequence>MAIYRTGQASMDAQGYITGYETKWREQLTLIRPGATIFFIDAPFQAAVISEVISDTQIRAITTGGAEIGRSNYIILLHDSITVDGLAQDVAETLRYYQSKETQIEEAIEFFKNFDLQKLIDLRDETVRNAVSAAQSEQNALQQANRAETEADRAHQAVVGYQGWKYERTVNAPVGAEDAKYYPVIFQEKNVGDMSHLGVFFQISTRNITGNHPYNSASFAGYARTSGWSDGVDSVYGNFTIYQKDERTIDSILMPAKATEKAFAVYIRGGAFPVRIHCESNIDVVVPTSDYAPDGFVENATVFKFGATDPGAECTEVRAMVLTNTGFYAINDYVIRDILLFRDGLGLGERQIPRFSDLDLVHQYSGADELSGILNLHAKGDDGVSRGYSRVYAEKQTGLWKTTIHTANNEGDKHAYLQFDEDSNLSGLNYVEINGAGGLYSNGWITAKQAMRVGCGTADGGNKDIYLTNAAGDGGAWGWVNLLQGNWHSGYWQLGAVSGDAANIAHTKLLINNQGTDAKEFRFHNDYGGYVTAQRGFNGQCIQGSWGLEWDFMGSPFHANSVQNNDGGWSPIVSGGSVSTGGYSMRAGFGVISNGNAAWPDVTIKLNGDGRYHRAYNFSYSGSIYSWGNDPWGGNYDFARNPTSDRDLKHDIKYTDGKESYDRVMQWLPAMFKYNGSDVQRFGLIAQDLLKIDPQYVKLVPGSPVFEDVIGVDENGEEYIDRQIETDRNDDTLALDSNVMLTDMACAMVYMGGMIEKQQKEIDELKAAVAALLNK</sequence>
<keyword evidence="2" id="KW-1227">Viral tail protein</keyword>
<evidence type="ECO:0000256" key="2">
    <source>
        <dbReference type="ARBA" id="ARBA00022732"/>
    </source>
</evidence>
<dbReference type="EMBL" id="MN850607">
    <property type="protein sequence ID" value="QHR70437.1"/>
    <property type="molecule type" value="Genomic_DNA"/>
</dbReference>
<proteinExistence type="predicted"/>
<keyword evidence="6" id="KW-1185">Reference proteome</keyword>
<keyword evidence="3" id="KW-0175">Coiled coil</keyword>
<organism evidence="5 6">
    <name type="scientific">Escherichia phage egaa</name>
    <dbReference type="NCBI Taxonomy" id="2696393"/>
    <lineage>
        <taxon>Viruses</taxon>
        <taxon>Duplodnaviria</taxon>
        <taxon>Heunggongvirae</taxon>
        <taxon>Uroviricota</taxon>
        <taxon>Caudoviricetes</taxon>
        <taxon>Drexlerviridae</taxon>
        <taxon>Tempevirinae</taxon>
        <taxon>Hanrivervirus</taxon>
        <taxon>Hanrivervirus egaa</taxon>
    </lineage>
</organism>
<dbReference type="Proteomes" id="UP000464207">
    <property type="component" value="Segment"/>
</dbReference>
<accession>A0A6C6XYK4</accession>
<evidence type="ECO:0000256" key="3">
    <source>
        <dbReference type="SAM" id="Coils"/>
    </source>
</evidence>
<comment type="subcellular location">
    <subcellularLocation>
        <location evidence="1">Virion</location>
    </subcellularLocation>
</comment>
<feature type="coiled-coil region" evidence="3">
    <location>
        <begin position="127"/>
        <end position="157"/>
    </location>
</feature>
<gene>
    <name evidence="5" type="ORF">egaa_27</name>
</gene>
<dbReference type="InterPro" id="IPR030392">
    <property type="entry name" value="S74_ICA"/>
</dbReference>
<feature type="domain" description="Peptidase S74" evidence="4">
    <location>
        <begin position="644"/>
        <end position="769"/>
    </location>
</feature>
<dbReference type="GO" id="GO:0098015">
    <property type="term" value="C:virus tail"/>
    <property type="evidence" value="ECO:0007669"/>
    <property type="project" value="UniProtKB-KW"/>
</dbReference>
<reference evidence="6" key="1">
    <citation type="submission" date="2019-12" db="EMBL/GenBank/DDBJ databases">
        <authorList>
            <person name="Olsen N.S."/>
            <person name="Junco L.M.F."/>
            <person name="Kot W."/>
            <person name="Hansen L.H."/>
        </authorList>
    </citation>
    <scope>NUCLEOTIDE SEQUENCE [LARGE SCALE GENOMIC DNA]</scope>
</reference>
<name>A0A6C6XYK4_9CAUD</name>
<evidence type="ECO:0000259" key="4">
    <source>
        <dbReference type="PROSITE" id="PS51688"/>
    </source>
</evidence>
<keyword evidence="2" id="KW-0946">Virion</keyword>
<protein>
    <recommendedName>
        <fullName evidence="4">Peptidase S74 domain-containing protein</fullName>
    </recommendedName>
</protein>
<dbReference type="PROSITE" id="PS51688">
    <property type="entry name" value="ICA"/>
    <property type="match status" value="1"/>
</dbReference>
<dbReference type="Pfam" id="PF13884">
    <property type="entry name" value="Peptidase_S74"/>
    <property type="match status" value="1"/>
</dbReference>
<evidence type="ECO:0000313" key="6">
    <source>
        <dbReference type="Proteomes" id="UP000464207"/>
    </source>
</evidence>
<evidence type="ECO:0000313" key="5">
    <source>
        <dbReference type="EMBL" id="QHR70437.1"/>
    </source>
</evidence>
<evidence type="ECO:0000256" key="1">
    <source>
        <dbReference type="ARBA" id="ARBA00004328"/>
    </source>
</evidence>